<name>A0A2T1N607_9FLAO</name>
<evidence type="ECO:0000313" key="2">
    <source>
        <dbReference type="Proteomes" id="UP000238430"/>
    </source>
</evidence>
<gene>
    <name evidence="1" type="ORF">C7H61_12900</name>
</gene>
<protein>
    <submittedName>
        <fullName evidence="1">Uncharacterized protein</fullName>
    </submittedName>
</protein>
<accession>A0A2T1N607</accession>
<comment type="caution">
    <text evidence="1">The sequence shown here is derived from an EMBL/GenBank/DDBJ whole genome shotgun (WGS) entry which is preliminary data.</text>
</comment>
<dbReference type="EMBL" id="PXOT01000027">
    <property type="protein sequence ID" value="PSG87003.1"/>
    <property type="molecule type" value="Genomic_DNA"/>
</dbReference>
<reference evidence="1 2" key="1">
    <citation type="submission" date="2018-03" db="EMBL/GenBank/DDBJ databases">
        <title>Mesoflavibacter sp. HG37 and Mesoflavibacter sp. HG96 sp.nov., two marine bacteria isolated from seawater of Western Pacific Ocean.</title>
        <authorList>
            <person name="Cheng H."/>
            <person name="Wu Y.-H."/>
            <person name="Guo L.-L."/>
            <person name="Xu X.-W."/>
        </authorList>
    </citation>
    <scope>NUCLEOTIDE SEQUENCE [LARGE SCALE GENOMIC DNA]</scope>
    <source>
        <strain evidence="1 2">KCTC 42117</strain>
    </source>
</reference>
<dbReference type="AlphaFoldDB" id="A0A2T1N607"/>
<proteinExistence type="predicted"/>
<dbReference type="Proteomes" id="UP000238430">
    <property type="component" value="Unassembled WGS sequence"/>
</dbReference>
<organism evidence="1 2">
    <name type="scientific">Mesoflavibacter zeaxanthinifaciens subsp. sabulilitoris</name>
    <dbReference type="NCBI Taxonomy" id="1520893"/>
    <lineage>
        <taxon>Bacteria</taxon>
        <taxon>Pseudomonadati</taxon>
        <taxon>Bacteroidota</taxon>
        <taxon>Flavobacteriia</taxon>
        <taxon>Flavobacteriales</taxon>
        <taxon>Flavobacteriaceae</taxon>
        <taxon>Mesoflavibacter</taxon>
    </lineage>
</organism>
<evidence type="ECO:0000313" key="1">
    <source>
        <dbReference type="EMBL" id="PSG87003.1"/>
    </source>
</evidence>
<keyword evidence="2" id="KW-1185">Reference proteome</keyword>
<sequence>MFKGFIDFSCNKHIPLNNLIKMSKTFNLRKTNSVNSNIVLNHLELFYLRLYTHGLNNKEISEFLDLDLSKIYKIRKSISELYNTSDWIKIISSAFEDKVLYKVDYIDQLVKDVALQHTQILFNKYVSPIYLSLTIEELRHRIIEFYYECEIKLTDNYYNEIDYKKLNTKELQYLNLKYENINSKVIFEKLKLRKSEEKLRELKFLVFNKLRVNNWFNAFKIGLKLNLLDVPKNHLENVEKEVINCTNKIIRIRTIKRLSFTEKKLSIYNELLELYTNIEFSKFINHANSL</sequence>